<dbReference type="Gene3D" id="3.40.630.30">
    <property type="match status" value="1"/>
</dbReference>
<dbReference type="InterPro" id="IPR000182">
    <property type="entry name" value="GNAT_dom"/>
</dbReference>
<dbReference type="InterPro" id="IPR016181">
    <property type="entry name" value="Acyl_CoA_acyltransferase"/>
</dbReference>
<protein>
    <submittedName>
        <fullName evidence="4">GNAT family N-acetyltransferase</fullName>
    </submittedName>
</protein>
<name>A0A2L0D4B9_9STRE</name>
<dbReference type="SUPFAM" id="SSF55729">
    <property type="entry name" value="Acyl-CoA N-acyltransferases (Nat)"/>
    <property type="match status" value="1"/>
</dbReference>
<dbReference type="Proteomes" id="UP000238956">
    <property type="component" value="Chromosome"/>
</dbReference>
<dbReference type="PANTHER" id="PTHR43877">
    <property type="entry name" value="AMINOALKYLPHOSPHONATE N-ACETYLTRANSFERASE-RELATED-RELATED"/>
    <property type="match status" value="1"/>
</dbReference>
<accession>A0A2L0D4B9</accession>
<gene>
    <name evidence="4" type="ORF">C0J00_05220</name>
</gene>
<reference evidence="4 5" key="2">
    <citation type="submission" date="2018-02" db="EMBL/GenBank/DDBJ databases">
        <title>Whole genome sequencing analysis of Streptococcus pluranimalium isolated from cattle infected mastitis in China.</title>
        <authorList>
            <person name="Zhang J.-R."/>
            <person name="Hu G.-Z."/>
        </authorList>
    </citation>
    <scope>NUCLEOTIDE SEQUENCE [LARGE SCALE GENOMIC DNA]</scope>
    <source>
        <strain evidence="4 5">TH11417</strain>
    </source>
</reference>
<feature type="domain" description="N-acetyltransferase" evidence="3">
    <location>
        <begin position="1"/>
        <end position="143"/>
    </location>
</feature>
<dbReference type="GO" id="GO:0016747">
    <property type="term" value="F:acyltransferase activity, transferring groups other than amino-acyl groups"/>
    <property type="evidence" value="ECO:0007669"/>
    <property type="project" value="InterPro"/>
</dbReference>
<keyword evidence="2" id="KW-0012">Acyltransferase</keyword>
<keyword evidence="1 4" id="KW-0808">Transferase</keyword>
<evidence type="ECO:0000313" key="4">
    <source>
        <dbReference type="EMBL" id="AUW96544.1"/>
    </source>
</evidence>
<evidence type="ECO:0000259" key="3">
    <source>
        <dbReference type="PROSITE" id="PS51186"/>
    </source>
</evidence>
<reference evidence="4 5" key="1">
    <citation type="submission" date="2017-12" db="EMBL/GenBank/DDBJ databases">
        <authorList>
            <person name="Hurst M.R.H."/>
        </authorList>
    </citation>
    <scope>NUCLEOTIDE SEQUENCE [LARGE SCALE GENOMIC DNA]</scope>
    <source>
        <strain evidence="4 5">TH11417</strain>
    </source>
</reference>
<evidence type="ECO:0000256" key="1">
    <source>
        <dbReference type="ARBA" id="ARBA00022679"/>
    </source>
</evidence>
<organism evidence="4 5">
    <name type="scientific">Streptococcus pluranimalium</name>
    <dbReference type="NCBI Taxonomy" id="82348"/>
    <lineage>
        <taxon>Bacteria</taxon>
        <taxon>Bacillati</taxon>
        <taxon>Bacillota</taxon>
        <taxon>Bacilli</taxon>
        <taxon>Lactobacillales</taxon>
        <taxon>Streptococcaceae</taxon>
        <taxon>Streptococcus</taxon>
    </lineage>
</organism>
<dbReference type="GeneID" id="98393306"/>
<dbReference type="OrthoDB" id="9797826at2"/>
<dbReference type="RefSeq" id="WP_104967871.1">
    <property type="nucleotide sequence ID" value="NZ_CP025536.1"/>
</dbReference>
<dbReference type="Pfam" id="PF00583">
    <property type="entry name" value="Acetyltransf_1"/>
    <property type="match status" value="1"/>
</dbReference>
<dbReference type="CDD" id="cd04301">
    <property type="entry name" value="NAT_SF"/>
    <property type="match status" value="1"/>
</dbReference>
<evidence type="ECO:0000256" key="2">
    <source>
        <dbReference type="ARBA" id="ARBA00023315"/>
    </source>
</evidence>
<proteinExistence type="predicted"/>
<dbReference type="InterPro" id="IPR050832">
    <property type="entry name" value="Bact_Acetyltransf"/>
</dbReference>
<keyword evidence="5" id="KW-1185">Reference proteome</keyword>
<dbReference type="EMBL" id="CP025536">
    <property type="protein sequence ID" value="AUW96544.1"/>
    <property type="molecule type" value="Genomic_DNA"/>
</dbReference>
<sequence length="143" mass="16002">MLRSLTLADMSAIRHINDVSLGYPVSLETTEKQFQKIAQNPKHMLIGFEDHSSHQIIGYVHAEVYESLYSETGLNVLALAVLPNSQGLGIGKALMQGLEEKAKVEGFAFIRLNSGSHRKEAHAFYQQLGYKGDKTQLRFIKEL</sequence>
<dbReference type="PROSITE" id="PS51186">
    <property type="entry name" value="GNAT"/>
    <property type="match status" value="1"/>
</dbReference>
<dbReference type="PANTHER" id="PTHR43877:SF2">
    <property type="entry name" value="AMINOALKYLPHOSPHONATE N-ACETYLTRANSFERASE-RELATED"/>
    <property type="match status" value="1"/>
</dbReference>
<evidence type="ECO:0000313" key="5">
    <source>
        <dbReference type="Proteomes" id="UP000238956"/>
    </source>
</evidence>
<dbReference type="KEGG" id="splr:C0J00_05220"/>
<dbReference type="AlphaFoldDB" id="A0A2L0D4B9"/>